<protein>
    <submittedName>
        <fullName evidence="3">Uncharacterized protein</fullName>
    </submittedName>
</protein>
<evidence type="ECO:0000313" key="3">
    <source>
        <dbReference type="EMBL" id="RLK54325.1"/>
    </source>
</evidence>
<evidence type="ECO:0000256" key="1">
    <source>
        <dbReference type="SAM" id="Coils"/>
    </source>
</evidence>
<organism evidence="3 4">
    <name type="scientific">Actinokineospora cianjurensis</name>
    <dbReference type="NCBI Taxonomy" id="585224"/>
    <lineage>
        <taxon>Bacteria</taxon>
        <taxon>Bacillati</taxon>
        <taxon>Actinomycetota</taxon>
        <taxon>Actinomycetes</taxon>
        <taxon>Pseudonocardiales</taxon>
        <taxon>Pseudonocardiaceae</taxon>
        <taxon>Actinokineospora</taxon>
    </lineage>
</organism>
<accession>A0A421AWX1</accession>
<feature type="coiled-coil region" evidence="1">
    <location>
        <begin position="145"/>
        <end position="172"/>
    </location>
</feature>
<feature type="transmembrane region" description="Helical" evidence="2">
    <location>
        <begin position="18"/>
        <end position="36"/>
    </location>
</feature>
<keyword evidence="2" id="KW-0472">Membrane</keyword>
<reference evidence="3 4" key="1">
    <citation type="submission" date="2018-10" db="EMBL/GenBank/DDBJ databases">
        <title>Genomic Encyclopedia of Archaeal and Bacterial Type Strains, Phase II (KMG-II): from individual species to whole genera.</title>
        <authorList>
            <person name="Goeker M."/>
        </authorList>
    </citation>
    <scope>NUCLEOTIDE SEQUENCE [LARGE SCALE GENOMIC DNA]</scope>
    <source>
        <strain evidence="3 4">DSM 45657</strain>
    </source>
</reference>
<dbReference type="AlphaFoldDB" id="A0A421AWX1"/>
<gene>
    <name evidence="3" type="ORF">CLV68_5875</name>
</gene>
<evidence type="ECO:0000256" key="2">
    <source>
        <dbReference type="SAM" id="Phobius"/>
    </source>
</evidence>
<dbReference type="EMBL" id="RCDD01000007">
    <property type="protein sequence ID" value="RLK54325.1"/>
    <property type="molecule type" value="Genomic_DNA"/>
</dbReference>
<evidence type="ECO:0000313" key="4">
    <source>
        <dbReference type="Proteomes" id="UP000282454"/>
    </source>
</evidence>
<keyword evidence="4" id="KW-1185">Reference proteome</keyword>
<keyword evidence="2" id="KW-0812">Transmembrane</keyword>
<keyword evidence="2" id="KW-1133">Transmembrane helix</keyword>
<name>A0A421AWX1_9PSEU</name>
<dbReference type="Proteomes" id="UP000282454">
    <property type="component" value="Unassembled WGS sequence"/>
</dbReference>
<dbReference type="RefSeq" id="WP_121394192.1">
    <property type="nucleotide sequence ID" value="NZ_RCDD01000007.1"/>
</dbReference>
<proteinExistence type="predicted"/>
<comment type="caution">
    <text evidence="3">The sequence shown here is derived from an EMBL/GenBank/DDBJ whole genome shotgun (WGS) entry which is preliminary data.</text>
</comment>
<sequence>MFGLGGALGVVMSAVNDWGAWGLLFLVPLPVFAAVVRRERERRVVVALRSTDFDADSAALANRMVISFATLVASRTAAAGWLPAETLATAHRVVWAALGSLRESAGLRALLRESQRYPELAGDVAAKEAELTSVLDSVTAVADRMDEVLAALGAAEQEIATAEAEQARAQRVAALRERLSGTPTPPAPRQVDLDAIAAAVAAAADILSVA</sequence>
<keyword evidence="1" id="KW-0175">Coiled coil</keyword>